<name>A0A915ZXD5_9GLOM</name>
<comment type="caution">
    <text evidence="1">The sequence shown here is derived from an EMBL/GenBank/DDBJ whole genome shotgun (WGS) entry which is preliminary data.</text>
</comment>
<proteinExistence type="predicted"/>
<dbReference type="VEuPathDB" id="FungiDB:RhiirFUN_022778"/>
<reference evidence="1" key="1">
    <citation type="submission" date="2020-05" db="EMBL/GenBank/DDBJ databases">
        <authorList>
            <person name="Rincon C."/>
            <person name="Sanders R I."/>
            <person name="Robbins C."/>
            <person name="Chaturvedi A."/>
        </authorList>
    </citation>
    <scope>NUCLEOTIDE SEQUENCE</scope>
    <source>
        <strain evidence="1">CHB12</strain>
    </source>
</reference>
<dbReference type="OrthoDB" id="10268763at2759"/>
<dbReference type="AlphaFoldDB" id="A0A915ZXD5"/>
<dbReference type="EMBL" id="CAGKOT010000083">
    <property type="protein sequence ID" value="CAB5393582.1"/>
    <property type="molecule type" value="Genomic_DNA"/>
</dbReference>
<sequence length="85" mass="9857">MVRKIILRGIPEADFAVYLAPDRLGFYYQYTELALGNFIDKIPQASYIRVSDKYVATCHLCNETDRNWISMIDQTTYQTGYGNHV</sequence>
<protein>
    <submittedName>
        <fullName evidence="1">Uncharacterized protein</fullName>
    </submittedName>
</protein>
<evidence type="ECO:0000313" key="2">
    <source>
        <dbReference type="Proteomes" id="UP000684084"/>
    </source>
</evidence>
<accession>A0A915ZXD5</accession>
<evidence type="ECO:0000313" key="1">
    <source>
        <dbReference type="EMBL" id="CAB5393582.1"/>
    </source>
</evidence>
<organism evidence="1 2">
    <name type="scientific">Rhizophagus irregularis</name>
    <dbReference type="NCBI Taxonomy" id="588596"/>
    <lineage>
        <taxon>Eukaryota</taxon>
        <taxon>Fungi</taxon>
        <taxon>Fungi incertae sedis</taxon>
        <taxon>Mucoromycota</taxon>
        <taxon>Glomeromycotina</taxon>
        <taxon>Glomeromycetes</taxon>
        <taxon>Glomerales</taxon>
        <taxon>Glomeraceae</taxon>
        <taxon>Rhizophagus</taxon>
    </lineage>
</organism>
<dbReference type="Proteomes" id="UP000684084">
    <property type="component" value="Unassembled WGS sequence"/>
</dbReference>
<gene>
    <name evidence="1" type="ORF">CHRIB12_LOCUS22915</name>
</gene>